<keyword evidence="1" id="KW-0472">Membrane</keyword>
<keyword evidence="1" id="KW-0812">Transmembrane</keyword>
<accession>A0A0A1ZZ82</accession>
<proteinExistence type="predicted"/>
<organism evidence="2 3">
    <name type="scientific">Prochlorococcus marinus str. MIT 9116</name>
    <dbReference type="NCBI Taxonomy" id="167544"/>
    <lineage>
        <taxon>Bacteria</taxon>
        <taxon>Bacillati</taxon>
        <taxon>Cyanobacteriota</taxon>
        <taxon>Cyanophyceae</taxon>
        <taxon>Synechococcales</taxon>
        <taxon>Prochlorococcaceae</taxon>
        <taxon>Prochlorococcus</taxon>
    </lineage>
</organism>
<sequence length="40" mass="4913">MPECVGGCVGGYFLMCWWIFNLRIMCWWIPQDPLLIMRWF</sequence>
<protein>
    <submittedName>
        <fullName evidence="2">Uncharacterized protein</fullName>
    </submittedName>
</protein>
<dbReference type="AlphaFoldDB" id="A0A0A1ZZ82"/>
<evidence type="ECO:0000256" key="1">
    <source>
        <dbReference type="SAM" id="Phobius"/>
    </source>
</evidence>
<dbReference type="EMBL" id="JNAJ01000003">
    <property type="protein sequence ID" value="KGF93539.1"/>
    <property type="molecule type" value="Genomic_DNA"/>
</dbReference>
<dbReference type="Proteomes" id="UP000030491">
    <property type="component" value="Unassembled WGS sequence"/>
</dbReference>
<gene>
    <name evidence="2" type="ORF">EU93_0168</name>
</gene>
<reference evidence="3" key="1">
    <citation type="journal article" date="2014" name="Sci. Data">
        <title>Genomes of diverse isolates of the marine cyanobacterium Prochlorococcus.</title>
        <authorList>
            <person name="Biller S."/>
            <person name="Berube P."/>
            <person name="Thompson J."/>
            <person name="Kelly L."/>
            <person name="Roggensack S."/>
            <person name="Awad L."/>
            <person name="Roache-Johnson K."/>
            <person name="Ding H."/>
            <person name="Giovannoni S.J."/>
            <person name="Moore L.R."/>
            <person name="Chisholm S.W."/>
        </authorList>
    </citation>
    <scope>NUCLEOTIDE SEQUENCE [LARGE SCALE GENOMIC DNA]</scope>
</reference>
<evidence type="ECO:0000313" key="2">
    <source>
        <dbReference type="EMBL" id="KGF93539.1"/>
    </source>
</evidence>
<evidence type="ECO:0000313" key="3">
    <source>
        <dbReference type="Proteomes" id="UP000030491"/>
    </source>
</evidence>
<dbReference type="RefSeq" id="WP_275040509.1">
    <property type="nucleotide sequence ID" value="NZ_JNAJ01000003.1"/>
</dbReference>
<feature type="transmembrane region" description="Helical" evidence="1">
    <location>
        <begin position="12"/>
        <end position="30"/>
    </location>
</feature>
<comment type="caution">
    <text evidence="2">The sequence shown here is derived from an EMBL/GenBank/DDBJ whole genome shotgun (WGS) entry which is preliminary data.</text>
</comment>
<keyword evidence="1" id="KW-1133">Transmembrane helix</keyword>
<name>A0A0A1ZZ82_PROMR</name>